<protein>
    <submittedName>
        <fullName evidence="6">GAF domain-containing protein</fullName>
    </submittedName>
</protein>
<dbReference type="Gene3D" id="1.10.10.10">
    <property type="entry name" value="Winged helix-like DNA-binding domain superfamily/Winged helix DNA-binding domain"/>
    <property type="match status" value="1"/>
</dbReference>
<dbReference type="Pfam" id="PF03861">
    <property type="entry name" value="ANTAR"/>
    <property type="match status" value="1"/>
</dbReference>
<dbReference type="RefSeq" id="WP_068120552.1">
    <property type="nucleotide sequence ID" value="NZ_CCXJ01000285.1"/>
</dbReference>
<name>A0ABT9NJ20_9ACTN</name>
<dbReference type="InterPro" id="IPR036388">
    <property type="entry name" value="WH-like_DNA-bd_sf"/>
</dbReference>
<evidence type="ECO:0000256" key="2">
    <source>
        <dbReference type="ARBA" id="ARBA00022777"/>
    </source>
</evidence>
<keyword evidence="3" id="KW-0805">Transcription regulation</keyword>
<sequence length="235" mass="25726">MPDSDPSLFADIARLLEAEEDTQGTLDQVVALAPRTIGCDYASITLLHGRREVETAAASDELIRKADVLQYDLGEGPCLQAIWSHDTFVVEDMAEDPRWPQWGPIAAEMGLRSVLAVRLFTSGTTHGALNLYSAQPRRFGDDDVALAHVYATHASVALAAARQEENLRRAIDARHLIGQAQGILMERFNIDADRAFSVLRRYSQDSNTKLRTIAEGVVSGRDLPAQVAQDSAQEA</sequence>
<dbReference type="InterPro" id="IPR011006">
    <property type="entry name" value="CheY-like_superfamily"/>
</dbReference>
<keyword evidence="1" id="KW-0808">Transferase</keyword>
<dbReference type="Pfam" id="PF13185">
    <property type="entry name" value="GAF_2"/>
    <property type="match status" value="1"/>
</dbReference>
<dbReference type="SUPFAM" id="SSF52172">
    <property type="entry name" value="CheY-like"/>
    <property type="match status" value="1"/>
</dbReference>
<dbReference type="Gene3D" id="3.30.450.40">
    <property type="match status" value="1"/>
</dbReference>
<keyword evidence="7" id="KW-1185">Reference proteome</keyword>
<evidence type="ECO:0000256" key="1">
    <source>
        <dbReference type="ARBA" id="ARBA00022679"/>
    </source>
</evidence>
<keyword evidence="2" id="KW-0418">Kinase</keyword>
<accession>A0ABT9NJ20</accession>
<evidence type="ECO:0000313" key="6">
    <source>
        <dbReference type="EMBL" id="MDP9820351.1"/>
    </source>
</evidence>
<feature type="domain" description="ANTAR" evidence="5">
    <location>
        <begin position="157"/>
        <end position="218"/>
    </location>
</feature>
<comment type="caution">
    <text evidence="6">The sequence shown here is derived from an EMBL/GenBank/DDBJ whole genome shotgun (WGS) entry which is preliminary data.</text>
</comment>
<proteinExistence type="predicted"/>
<evidence type="ECO:0000256" key="4">
    <source>
        <dbReference type="ARBA" id="ARBA00023163"/>
    </source>
</evidence>
<evidence type="ECO:0000313" key="7">
    <source>
        <dbReference type="Proteomes" id="UP001240447"/>
    </source>
</evidence>
<dbReference type="InterPro" id="IPR005561">
    <property type="entry name" value="ANTAR"/>
</dbReference>
<dbReference type="InterPro" id="IPR029016">
    <property type="entry name" value="GAF-like_dom_sf"/>
</dbReference>
<dbReference type="SMART" id="SM00065">
    <property type="entry name" value="GAF"/>
    <property type="match status" value="1"/>
</dbReference>
<dbReference type="EMBL" id="JAUSQM010000001">
    <property type="protein sequence ID" value="MDP9820351.1"/>
    <property type="molecule type" value="Genomic_DNA"/>
</dbReference>
<keyword evidence="4" id="KW-0804">Transcription</keyword>
<dbReference type="SMART" id="SM01012">
    <property type="entry name" value="ANTAR"/>
    <property type="match status" value="1"/>
</dbReference>
<dbReference type="InterPro" id="IPR003018">
    <property type="entry name" value="GAF"/>
</dbReference>
<reference evidence="6 7" key="1">
    <citation type="submission" date="2023-07" db="EMBL/GenBank/DDBJ databases">
        <title>Sequencing the genomes of 1000 actinobacteria strains.</title>
        <authorList>
            <person name="Klenk H.-P."/>
        </authorList>
    </citation>
    <scope>NUCLEOTIDE SEQUENCE [LARGE SCALE GENOMIC DNA]</scope>
    <source>
        <strain evidence="6 7">GD13</strain>
    </source>
</reference>
<dbReference type="Proteomes" id="UP001240447">
    <property type="component" value="Unassembled WGS sequence"/>
</dbReference>
<evidence type="ECO:0000256" key="3">
    <source>
        <dbReference type="ARBA" id="ARBA00023015"/>
    </source>
</evidence>
<gene>
    <name evidence="6" type="ORF">J2S59_000160</name>
</gene>
<dbReference type="SUPFAM" id="SSF55781">
    <property type="entry name" value="GAF domain-like"/>
    <property type="match status" value="1"/>
</dbReference>
<evidence type="ECO:0000259" key="5">
    <source>
        <dbReference type="PROSITE" id="PS50921"/>
    </source>
</evidence>
<dbReference type="PROSITE" id="PS50921">
    <property type="entry name" value="ANTAR"/>
    <property type="match status" value="1"/>
</dbReference>
<dbReference type="InterPro" id="IPR012074">
    <property type="entry name" value="GAF_ANTAR"/>
</dbReference>
<organism evidence="6 7">
    <name type="scientific">Nocardioides massiliensis</name>
    <dbReference type="NCBI Taxonomy" id="1325935"/>
    <lineage>
        <taxon>Bacteria</taxon>
        <taxon>Bacillati</taxon>
        <taxon>Actinomycetota</taxon>
        <taxon>Actinomycetes</taxon>
        <taxon>Propionibacteriales</taxon>
        <taxon>Nocardioidaceae</taxon>
        <taxon>Nocardioides</taxon>
    </lineage>
</organism>
<dbReference type="PIRSF" id="PIRSF036625">
    <property type="entry name" value="GAF_ANTAR"/>
    <property type="match status" value="1"/>
</dbReference>